<feature type="transmembrane region" description="Helical" evidence="2">
    <location>
        <begin position="110"/>
        <end position="130"/>
    </location>
</feature>
<protein>
    <submittedName>
        <fullName evidence="4">Membrane protease YdiL, CAAX protease family</fullName>
    </submittedName>
</protein>
<dbReference type="GO" id="GO:0004175">
    <property type="term" value="F:endopeptidase activity"/>
    <property type="evidence" value="ECO:0007669"/>
    <property type="project" value="UniProtKB-ARBA"/>
</dbReference>
<keyword evidence="5" id="KW-1185">Reference proteome</keyword>
<dbReference type="OrthoDB" id="214851at2157"/>
<dbReference type="PANTHER" id="PTHR36435">
    <property type="entry name" value="SLR1288 PROTEIN"/>
    <property type="match status" value="1"/>
</dbReference>
<sequence length="263" mass="27216">MPNWTGFTLAIAVLTLVLLGLTRRSQAVLENVRVVDDVTSRTAPGSNHDADSNSGVRSDPSPTITTRLLLANVAVSQGLFLAAVVALVWWYDVPAATLGLPADPIAVRSVGYGVLAGAAVAVLNELGAGIGRRVGLPGPERLRESLAPTDAVEWAVLLVVVLPTIAVFEELLFRGVLIGAFATGLGIDPWLLVVGSAIVFGIGHGAQGRLGVVVTAVLGTVLGGLFVRSGSLVVVIVAHYVINAVEFVVHEGPGPDIGTWFGR</sequence>
<dbReference type="InterPro" id="IPR052710">
    <property type="entry name" value="CAAX_protease"/>
</dbReference>
<evidence type="ECO:0000313" key="5">
    <source>
        <dbReference type="Proteomes" id="UP000199079"/>
    </source>
</evidence>
<keyword evidence="4" id="KW-0645">Protease</keyword>
<dbReference type="Pfam" id="PF02517">
    <property type="entry name" value="Rce1-like"/>
    <property type="match status" value="1"/>
</dbReference>
<feature type="region of interest" description="Disordered" evidence="1">
    <location>
        <begin position="40"/>
        <end position="59"/>
    </location>
</feature>
<evidence type="ECO:0000259" key="3">
    <source>
        <dbReference type="Pfam" id="PF02517"/>
    </source>
</evidence>
<keyword evidence="2" id="KW-1133">Transmembrane helix</keyword>
<feature type="transmembrane region" description="Helical" evidence="2">
    <location>
        <begin position="6"/>
        <end position="23"/>
    </location>
</feature>
<evidence type="ECO:0000256" key="1">
    <source>
        <dbReference type="SAM" id="MobiDB-lite"/>
    </source>
</evidence>
<feature type="domain" description="CAAX prenyl protease 2/Lysostaphin resistance protein A-like" evidence="3">
    <location>
        <begin position="154"/>
        <end position="245"/>
    </location>
</feature>
<dbReference type="GO" id="GO:0080120">
    <property type="term" value="P:CAAX-box protein maturation"/>
    <property type="evidence" value="ECO:0007669"/>
    <property type="project" value="UniProtKB-ARBA"/>
</dbReference>
<accession>A0A1H3GG16</accession>
<keyword evidence="4" id="KW-0378">Hydrolase</keyword>
<dbReference type="GO" id="GO:0006508">
    <property type="term" value="P:proteolysis"/>
    <property type="evidence" value="ECO:0007669"/>
    <property type="project" value="UniProtKB-KW"/>
</dbReference>
<organism evidence="4 5">
    <name type="scientific">Halopenitus persicus</name>
    <dbReference type="NCBI Taxonomy" id="1048396"/>
    <lineage>
        <taxon>Archaea</taxon>
        <taxon>Methanobacteriati</taxon>
        <taxon>Methanobacteriota</taxon>
        <taxon>Stenosarchaea group</taxon>
        <taxon>Halobacteria</taxon>
        <taxon>Halobacteriales</taxon>
        <taxon>Haloferacaceae</taxon>
        <taxon>Halopenitus</taxon>
    </lineage>
</organism>
<feature type="transmembrane region" description="Helical" evidence="2">
    <location>
        <begin position="212"/>
        <end position="242"/>
    </location>
</feature>
<dbReference type="Proteomes" id="UP000199079">
    <property type="component" value="Unassembled WGS sequence"/>
</dbReference>
<feature type="transmembrane region" description="Helical" evidence="2">
    <location>
        <begin position="151"/>
        <end position="168"/>
    </location>
</feature>
<evidence type="ECO:0000313" key="4">
    <source>
        <dbReference type="EMBL" id="SDY01434.1"/>
    </source>
</evidence>
<gene>
    <name evidence="4" type="ORF">SAMN05216564_102432</name>
</gene>
<reference evidence="5" key="1">
    <citation type="submission" date="2016-10" db="EMBL/GenBank/DDBJ databases">
        <authorList>
            <person name="Varghese N."/>
            <person name="Submissions S."/>
        </authorList>
    </citation>
    <scope>NUCLEOTIDE SEQUENCE [LARGE SCALE GENOMIC DNA]</scope>
    <source>
        <strain evidence="5">DC30,IBRC 10041,KCTC 4046</strain>
    </source>
</reference>
<keyword evidence="2" id="KW-0472">Membrane</keyword>
<dbReference type="InterPro" id="IPR003675">
    <property type="entry name" value="Rce1/LyrA-like_dom"/>
</dbReference>
<feature type="transmembrane region" description="Helical" evidence="2">
    <location>
        <begin position="68"/>
        <end position="90"/>
    </location>
</feature>
<evidence type="ECO:0000256" key="2">
    <source>
        <dbReference type="SAM" id="Phobius"/>
    </source>
</evidence>
<dbReference type="PANTHER" id="PTHR36435:SF1">
    <property type="entry name" value="CAAX AMINO TERMINAL PROTEASE FAMILY PROTEIN"/>
    <property type="match status" value="1"/>
</dbReference>
<dbReference type="EMBL" id="FNPC01000002">
    <property type="protein sequence ID" value="SDY01434.1"/>
    <property type="molecule type" value="Genomic_DNA"/>
</dbReference>
<dbReference type="RefSeq" id="WP_092731206.1">
    <property type="nucleotide sequence ID" value="NZ_FNPC01000002.1"/>
</dbReference>
<keyword evidence="2" id="KW-0812">Transmembrane</keyword>
<name>A0A1H3GG16_9EURY</name>
<dbReference type="AlphaFoldDB" id="A0A1H3GG16"/>
<feature type="transmembrane region" description="Helical" evidence="2">
    <location>
        <begin position="174"/>
        <end position="200"/>
    </location>
</feature>
<proteinExistence type="predicted"/>